<keyword evidence="1" id="KW-0812">Transmembrane</keyword>
<dbReference type="Proteomes" id="UP001329313">
    <property type="component" value="Chromosome"/>
</dbReference>
<dbReference type="EMBL" id="CP137080">
    <property type="protein sequence ID" value="WOQ68832.1"/>
    <property type="molecule type" value="Genomic_DNA"/>
</dbReference>
<dbReference type="KEGG" id="mliy:RYJ27_08925"/>
<evidence type="ECO:0008006" key="5">
    <source>
        <dbReference type="Google" id="ProtNLM"/>
    </source>
</evidence>
<keyword evidence="4" id="KW-1185">Reference proteome</keyword>
<evidence type="ECO:0000256" key="1">
    <source>
        <dbReference type="SAM" id="Phobius"/>
    </source>
</evidence>
<keyword evidence="2" id="KW-0732">Signal</keyword>
<name>A0AAU0MFN7_9MICO</name>
<feature type="signal peptide" evidence="2">
    <location>
        <begin position="1"/>
        <end position="25"/>
    </location>
</feature>
<sequence length="187" mass="18592">MLKKSVLAVLAASALFLGGASAANAQPDLGDYPDDVSVTVFPTVIRPLETSTITFSEDYFEPGEIVAIDVAGESGAEAGLAAIAPAARSTLTTSKAASSDGSLVAVFTAPADGDGTYDVSFSGSRDYTAVITVVPFGVALPSDVSVGDSSLANTGGGVSPVAIWAGLGALGLGVVALVASILRRRRA</sequence>
<keyword evidence="1" id="KW-0472">Membrane</keyword>
<dbReference type="AlphaFoldDB" id="A0AAU0MFN7"/>
<evidence type="ECO:0000256" key="2">
    <source>
        <dbReference type="SAM" id="SignalP"/>
    </source>
</evidence>
<feature type="chain" id="PRO_5043468077" description="Gram-positive cocci surface proteins LPxTG domain-containing protein" evidence="2">
    <location>
        <begin position="26"/>
        <end position="187"/>
    </location>
</feature>
<keyword evidence="1" id="KW-1133">Transmembrane helix</keyword>
<protein>
    <recommendedName>
        <fullName evidence="5">Gram-positive cocci surface proteins LPxTG domain-containing protein</fullName>
    </recommendedName>
</protein>
<evidence type="ECO:0000313" key="3">
    <source>
        <dbReference type="EMBL" id="WOQ68832.1"/>
    </source>
</evidence>
<gene>
    <name evidence="3" type="ORF">RYJ27_08925</name>
</gene>
<dbReference type="RefSeq" id="WP_330169973.1">
    <property type="nucleotide sequence ID" value="NZ_CP137080.1"/>
</dbReference>
<evidence type="ECO:0000313" key="4">
    <source>
        <dbReference type="Proteomes" id="UP001329313"/>
    </source>
</evidence>
<feature type="transmembrane region" description="Helical" evidence="1">
    <location>
        <begin position="161"/>
        <end position="182"/>
    </location>
</feature>
<organism evidence="3 4">
    <name type="scientific">Microbacterium limosum</name>
    <dbReference type="NCBI Taxonomy" id="3079935"/>
    <lineage>
        <taxon>Bacteria</taxon>
        <taxon>Bacillati</taxon>
        <taxon>Actinomycetota</taxon>
        <taxon>Actinomycetes</taxon>
        <taxon>Micrococcales</taxon>
        <taxon>Microbacteriaceae</taxon>
        <taxon>Microbacterium</taxon>
    </lineage>
</organism>
<accession>A0AAU0MFN7</accession>
<reference evidence="3 4" key="1">
    <citation type="submission" date="2023-10" db="EMBL/GenBank/DDBJ databases">
        <title>Y20.</title>
        <authorList>
            <person name="Zhang G."/>
            <person name="Ding Y."/>
        </authorList>
    </citation>
    <scope>NUCLEOTIDE SEQUENCE [LARGE SCALE GENOMIC DNA]</scope>
    <source>
        <strain evidence="3 4">Y20</strain>
    </source>
</reference>
<proteinExistence type="predicted"/>